<feature type="transmembrane region" description="Helical" evidence="12">
    <location>
        <begin position="12"/>
        <end position="34"/>
    </location>
</feature>
<dbReference type="GO" id="GO:0030295">
    <property type="term" value="F:protein kinase activator activity"/>
    <property type="evidence" value="ECO:0007669"/>
    <property type="project" value="TreeGrafter"/>
</dbReference>
<name>A0A5S9F251_UABAM</name>
<evidence type="ECO:0000313" key="15">
    <source>
        <dbReference type="Proteomes" id="UP000326354"/>
    </source>
</evidence>
<evidence type="ECO:0000256" key="7">
    <source>
        <dbReference type="ARBA" id="ARBA00022692"/>
    </source>
</evidence>
<feature type="coiled-coil region" evidence="11">
    <location>
        <begin position="299"/>
        <end position="369"/>
    </location>
</feature>
<feature type="transmembrane region" description="Helical" evidence="12">
    <location>
        <begin position="197"/>
        <end position="217"/>
    </location>
</feature>
<evidence type="ECO:0000256" key="4">
    <source>
        <dbReference type="ARBA" id="ARBA00022475"/>
    </source>
</evidence>
<dbReference type="GO" id="GO:0007234">
    <property type="term" value="P:osmosensory signaling via phosphorelay pathway"/>
    <property type="evidence" value="ECO:0007669"/>
    <property type="project" value="TreeGrafter"/>
</dbReference>
<dbReference type="GO" id="GO:0000156">
    <property type="term" value="F:phosphorelay response regulator activity"/>
    <property type="evidence" value="ECO:0007669"/>
    <property type="project" value="TreeGrafter"/>
</dbReference>
<evidence type="ECO:0000256" key="6">
    <source>
        <dbReference type="ARBA" id="ARBA00022679"/>
    </source>
</evidence>
<dbReference type="InterPro" id="IPR005467">
    <property type="entry name" value="His_kinase_dom"/>
</dbReference>
<feature type="transmembrane region" description="Helical" evidence="12">
    <location>
        <begin position="125"/>
        <end position="152"/>
    </location>
</feature>
<feature type="transmembrane region" description="Helical" evidence="12">
    <location>
        <begin position="279"/>
        <end position="299"/>
    </location>
</feature>
<keyword evidence="4" id="KW-1003">Cell membrane</keyword>
<dbReference type="InterPro" id="IPR003661">
    <property type="entry name" value="HisK_dim/P_dom"/>
</dbReference>
<keyword evidence="8 14" id="KW-0418">Kinase</keyword>
<proteinExistence type="predicted"/>
<dbReference type="Proteomes" id="UP000326354">
    <property type="component" value="Chromosome"/>
</dbReference>
<dbReference type="GO" id="GO:0005886">
    <property type="term" value="C:plasma membrane"/>
    <property type="evidence" value="ECO:0007669"/>
    <property type="project" value="UniProtKB-SubCell"/>
</dbReference>
<accession>A0A5S9F251</accession>
<feature type="transmembrane region" description="Helical" evidence="12">
    <location>
        <begin position="80"/>
        <end position="104"/>
    </location>
</feature>
<evidence type="ECO:0000256" key="12">
    <source>
        <dbReference type="SAM" id="Phobius"/>
    </source>
</evidence>
<evidence type="ECO:0000256" key="1">
    <source>
        <dbReference type="ARBA" id="ARBA00000085"/>
    </source>
</evidence>
<keyword evidence="9 12" id="KW-1133">Transmembrane helix</keyword>
<dbReference type="Gene3D" id="1.10.287.130">
    <property type="match status" value="1"/>
</dbReference>
<keyword evidence="7 12" id="KW-0812">Transmembrane</keyword>
<dbReference type="InterPro" id="IPR004358">
    <property type="entry name" value="Sig_transdc_His_kin-like_C"/>
</dbReference>
<dbReference type="KEGG" id="uam:UABAM_00367"/>
<evidence type="ECO:0000256" key="10">
    <source>
        <dbReference type="ARBA" id="ARBA00023136"/>
    </source>
</evidence>
<organism evidence="14 15">
    <name type="scientific">Uabimicrobium amorphum</name>
    <dbReference type="NCBI Taxonomy" id="2596890"/>
    <lineage>
        <taxon>Bacteria</taxon>
        <taxon>Pseudomonadati</taxon>
        <taxon>Planctomycetota</taxon>
        <taxon>Candidatus Uabimicrobiia</taxon>
        <taxon>Candidatus Uabimicrobiales</taxon>
        <taxon>Candidatus Uabimicrobiaceae</taxon>
        <taxon>Candidatus Uabimicrobium</taxon>
    </lineage>
</organism>
<dbReference type="Pfam" id="PF05231">
    <property type="entry name" value="MASE1"/>
    <property type="match status" value="1"/>
</dbReference>
<evidence type="ECO:0000256" key="8">
    <source>
        <dbReference type="ARBA" id="ARBA00022777"/>
    </source>
</evidence>
<dbReference type="InterPro" id="IPR036890">
    <property type="entry name" value="HATPase_C_sf"/>
</dbReference>
<evidence type="ECO:0000256" key="11">
    <source>
        <dbReference type="SAM" id="Coils"/>
    </source>
</evidence>
<gene>
    <name evidence="14" type="ORF">UABAM_00367</name>
</gene>
<dbReference type="Gene3D" id="3.30.565.10">
    <property type="entry name" value="Histidine kinase-like ATPase, C-terminal domain"/>
    <property type="match status" value="1"/>
</dbReference>
<keyword evidence="5" id="KW-0597">Phosphoprotein</keyword>
<dbReference type="PROSITE" id="PS50109">
    <property type="entry name" value="HIS_KIN"/>
    <property type="match status" value="1"/>
</dbReference>
<protein>
    <recommendedName>
        <fullName evidence="3">histidine kinase</fullName>
        <ecNumber evidence="3">2.7.13.3</ecNumber>
    </recommendedName>
</protein>
<evidence type="ECO:0000313" key="14">
    <source>
        <dbReference type="EMBL" id="BBM82024.1"/>
    </source>
</evidence>
<evidence type="ECO:0000256" key="3">
    <source>
        <dbReference type="ARBA" id="ARBA00012438"/>
    </source>
</evidence>
<evidence type="ECO:0000256" key="2">
    <source>
        <dbReference type="ARBA" id="ARBA00004651"/>
    </source>
</evidence>
<feature type="transmembrane region" description="Helical" evidence="12">
    <location>
        <begin position="246"/>
        <end position="264"/>
    </location>
</feature>
<feature type="transmembrane region" description="Helical" evidence="12">
    <location>
        <begin position="164"/>
        <end position="185"/>
    </location>
</feature>
<reference evidence="14 15" key="1">
    <citation type="submission" date="2019-08" db="EMBL/GenBank/DDBJ databases">
        <title>Complete genome sequence of Candidatus Uab amorphum.</title>
        <authorList>
            <person name="Shiratori T."/>
            <person name="Suzuki S."/>
            <person name="Kakizawa Y."/>
            <person name="Ishida K."/>
        </authorList>
    </citation>
    <scope>NUCLEOTIDE SEQUENCE [LARGE SCALE GENOMIC DNA]</scope>
    <source>
        <strain evidence="14 15">SRT547</strain>
    </source>
</reference>
<dbReference type="OrthoDB" id="9808408at2"/>
<dbReference type="SUPFAM" id="SSF55874">
    <property type="entry name" value="ATPase domain of HSP90 chaperone/DNA topoisomerase II/histidine kinase"/>
    <property type="match status" value="1"/>
</dbReference>
<dbReference type="PANTHER" id="PTHR42878:SF15">
    <property type="entry name" value="BACTERIOPHYTOCHROME"/>
    <property type="match status" value="1"/>
</dbReference>
<dbReference type="CDD" id="cd00082">
    <property type="entry name" value="HisKA"/>
    <property type="match status" value="1"/>
</dbReference>
<keyword evidence="11" id="KW-0175">Coiled coil</keyword>
<keyword evidence="15" id="KW-1185">Reference proteome</keyword>
<dbReference type="RefSeq" id="WP_151966282.1">
    <property type="nucleotide sequence ID" value="NZ_AP019860.1"/>
</dbReference>
<dbReference type="EMBL" id="AP019860">
    <property type="protein sequence ID" value="BBM82024.1"/>
    <property type="molecule type" value="Genomic_DNA"/>
</dbReference>
<evidence type="ECO:0000259" key="13">
    <source>
        <dbReference type="PROSITE" id="PS50109"/>
    </source>
</evidence>
<evidence type="ECO:0000256" key="5">
    <source>
        <dbReference type="ARBA" id="ARBA00022553"/>
    </source>
</evidence>
<keyword evidence="10 12" id="KW-0472">Membrane</keyword>
<evidence type="ECO:0000256" key="9">
    <source>
        <dbReference type="ARBA" id="ARBA00022989"/>
    </source>
</evidence>
<dbReference type="AlphaFoldDB" id="A0A5S9F251"/>
<sequence>MMSKHQKIPFSLAFISITVAYYLTAKFGLSLAFVHSSVSSVWPPTGFAIAALYIFGTRIWPAVFLGAFTINLETFLTGNYALGTSSIVAFFIALGNTFEAVVAIQGLRLFIGNSNPLHTTRGVRCFFVIGALFAPMLSATIGVTSLCIFAIAEWRIFFELWLTWFLGDVGGAATVAPLMICLSETKWKSTFIHTTKIIEIMAFFVCLFFVGGAIFLGRFPVEFQQYFLAYLSIPPVLWGVFRFKEVGAVLSVIVIVSFAVWGTINHNGPFSKGFVPESLLLLETFTFIISLTALLISALRNTEQNLMRTNEDLEKCVQQRTAELTKTNELLQRQIEERDIAQQELWKYKELLEERIRERTQNLEIANKEIKTFVYIVSHDLQTPLINIKGFAGELRYCIDDLREIIHTVKKHCSVEHQKKLQKIFSEDIPESLDFIETSVVKINNLTQAVLKLSRLGRKELCFETIDVNTVVQSSLKSLAFQIEQKNVQVMIDSLPCVVVDEIAMQQIFDNILTNAIIYLDTTRQGIVKIGSKKENNRTLFFVEDNGRGISEEDQGKIFDTFQRCGPQDVPGEGMGLAYVRSLVRRHGGEIYCRSQLGKGSTFSFFISPNTDEV</sequence>
<dbReference type="PRINTS" id="PR00344">
    <property type="entry name" value="BCTRLSENSOR"/>
</dbReference>
<dbReference type="FunFam" id="3.30.565.10:FF:000006">
    <property type="entry name" value="Sensor histidine kinase WalK"/>
    <property type="match status" value="1"/>
</dbReference>
<comment type="subcellular location">
    <subcellularLocation>
        <location evidence="2">Cell membrane</location>
        <topology evidence="2">Multi-pass membrane protein</topology>
    </subcellularLocation>
</comment>
<dbReference type="Pfam" id="PF02518">
    <property type="entry name" value="HATPase_c"/>
    <property type="match status" value="1"/>
</dbReference>
<dbReference type="GO" id="GO:0000155">
    <property type="term" value="F:phosphorelay sensor kinase activity"/>
    <property type="evidence" value="ECO:0007669"/>
    <property type="project" value="InterPro"/>
</dbReference>
<dbReference type="SUPFAM" id="SSF47384">
    <property type="entry name" value="Homodimeric domain of signal transducing histidine kinase"/>
    <property type="match status" value="1"/>
</dbReference>
<dbReference type="PANTHER" id="PTHR42878">
    <property type="entry name" value="TWO-COMPONENT HISTIDINE KINASE"/>
    <property type="match status" value="1"/>
</dbReference>
<feature type="domain" description="Histidine kinase" evidence="13">
    <location>
        <begin position="376"/>
        <end position="611"/>
    </location>
</feature>
<dbReference type="SMART" id="SM00387">
    <property type="entry name" value="HATPase_c"/>
    <property type="match status" value="1"/>
</dbReference>
<dbReference type="InterPro" id="IPR007895">
    <property type="entry name" value="MASE1"/>
</dbReference>
<dbReference type="EC" id="2.7.13.3" evidence="3"/>
<dbReference type="InterPro" id="IPR036097">
    <property type="entry name" value="HisK_dim/P_sf"/>
</dbReference>
<keyword evidence="6" id="KW-0808">Transferase</keyword>
<feature type="transmembrane region" description="Helical" evidence="12">
    <location>
        <begin position="46"/>
        <end position="68"/>
    </location>
</feature>
<dbReference type="InterPro" id="IPR050351">
    <property type="entry name" value="BphY/WalK/GraS-like"/>
</dbReference>
<dbReference type="InterPro" id="IPR003594">
    <property type="entry name" value="HATPase_dom"/>
</dbReference>
<comment type="catalytic activity">
    <reaction evidence="1">
        <text>ATP + protein L-histidine = ADP + protein N-phospho-L-histidine.</text>
        <dbReference type="EC" id="2.7.13.3"/>
    </reaction>
</comment>